<dbReference type="InterPro" id="IPR036390">
    <property type="entry name" value="WH_DNA-bd_sf"/>
</dbReference>
<protein>
    <recommendedName>
        <fullName evidence="3">Replication-relaxation</fullName>
    </recommendedName>
</protein>
<comment type="caution">
    <text evidence="1">The sequence shown here is derived from an EMBL/GenBank/DDBJ whole genome shotgun (WGS) entry which is preliminary data.</text>
</comment>
<dbReference type="AlphaFoldDB" id="A0A7W3RJ40"/>
<evidence type="ECO:0008006" key="3">
    <source>
        <dbReference type="Google" id="ProtNLM"/>
    </source>
</evidence>
<proteinExistence type="predicted"/>
<evidence type="ECO:0000313" key="1">
    <source>
        <dbReference type="EMBL" id="MBA9050938.1"/>
    </source>
</evidence>
<sequence>MTTTGPEKGTAGSFTPSPVEPLKHQLLATLAQHRMASTHQLHLLLRPDRSRQSVSERLNDLLGERLVDFVVLPQSHRTRVWYLTPKGARLTRDWPALRGRPPYPVTSATAASLKTPHTLTVLRTHLAFVVDARRRGDEHGHLDWTPEVFHSIGDGERIIADALMHYTLIEGEQRRKLRAFVEVDRATMSSERLAAKLIEYARLWAYEPQPPGRRRQANGPGWLRWYPVFPRILFVLTGASRQTMDNRINDLKAMATHHPLVAGLAREVPLGAAVLDDLDELGPTSHIWVPLAGGKYRPWTQL</sequence>
<evidence type="ECO:0000313" key="2">
    <source>
        <dbReference type="Proteomes" id="UP000577386"/>
    </source>
</evidence>
<accession>A0A7W3RJ40</accession>
<name>A0A7W3RJ40_STRMR</name>
<dbReference type="InterPro" id="IPR036388">
    <property type="entry name" value="WH-like_DNA-bd_sf"/>
</dbReference>
<dbReference type="Proteomes" id="UP000577386">
    <property type="component" value="Unassembled WGS sequence"/>
</dbReference>
<dbReference type="EMBL" id="JACJIJ010000001">
    <property type="protein sequence ID" value="MBA9050938.1"/>
    <property type="molecule type" value="Genomic_DNA"/>
</dbReference>
<organism evidence="1 2">
    <name type="scientific">Streptomyces murinus</name>
    <dbReference type="NCBI Taxonomy" id="33900"/>
    <lineage>
        <taxon>Bacteria</taxon>
        <taxon>Bacillati</taxon>
        <taxon>Actinomycetota</taxon>
        <taxon>Actinomycetes</taxon>
        <taxon>Kitasatosporales</taxon>
        <taxon>Streptomycetaceae</taxon>
        <taxon>Streptomyces</taxon>
    </lineage>
</organism>
<dbReference type="Gene3D" id="1.10.10.10">
    <property type="entry name" value="Winged helix-like DNA-binding domain superfamily/Winged helix DNA-binding domain"/>
    <property type="match status" value="1"/>
</dbReference>
<keyword evidence="2" id="KW-1185">Reference proteome</keyword>
<dbReference type="Pfam" id="PF13814">
    <property type="entry name" value="Replic_Relax"/>
    <property type="match status" value="1"/>
</dbReference>
<dbReference type="InterPro" id="IPR025855">
    <property type="entry name" value="Replic_Relax"/>
</dbReference>
<dbReference type="RefSeq" id="WP_182774366.1">
    <property type="nucleotide sequence ID" value="NZ_BAAAHW010000016.1"/>
</dbReference>
<gene>
    <name evidence="1" type="ORF">HDA42_000113</name>
</gene>
<reference evidence="1 2" key="1">
    <citation type="submission" date="2020-08" db="EMBL/GenBank/DDBJ databases">
        <title>Sequencing the genomes of 1000 actinobacteria strains.</title>
        <authorList>
            <person name="Klenk H.-P."/>
        </authorList>
    </citation>
    <scope>NUCLEOTIDE SEQUENCE [LARGE SCALE GENOMIC DNA]</scope>
    <source>
        <strain evidence="1 2">DSM 41827</strain>
    </source>
</reference>
<dbReference type="SUPFAM" id="SSF46785">
    <property type="entry name" value="Winged helix' DNA-binding domain"/>
    <property type="match status" value="1"/>
</dbReference>